<proteinExistence type="predicted"/>
<feature type="region of interest" description="Disordered" evidence="1">
    <location>
        <begin position="140"/>
        <end position="166"/>
    </location>
</feature>
<comment type="caution">
    <text evidence="2">The sequence shown here is derived from an EMBL/GenBank/DDBJ whole genome shotgun (WGS) entry which is preliminary data.</text>
</comment>
<evidence type="ECO:0000313" key="2">
    <source>
        <dbReference type="EMBL" id="OAX65513.1"/>
    </source>
</evidence>
<sequence length="166" mass="17953">MRVPRDPSEMIFSGPIRSSPSGSCSGEHSRSPVRSPASTTSSRCSWYTPVRTRSRFSPAARRSGQTRWLAANSRSTRPTTPREAASRSVCGMSRAVSGMCRSSWEYRGNQRFSDRAPSVSGAPSSRRAVVLSQPLCMSPLISTTGRGPVTASSSATVGWRGHTEER</sequence>
<evidence type="ECO:0000313" key="3">
    <source>
        <dbReference type="Proteomes" id="UP000092021"/>
    </source>
</evidence>
<evidence type="ECO:0000256" key="1">
    <source>
        <dbReference type="SAM" id="MobiDB-lite"/>
    </source>
</evidence>
<organism evidence="2 3">
    <name type="scientific">Rothia kristinae</name>
    <dbReference type="NCBI Taxonomy" id="37923"/>
    <lineage>
        <taxon>Bacteria</taxon>
        <taxon>Bacillati</taxon>
        <taxon>Actinomycetota</taxon>
        <taxon>Actinomycetes</taxon>
        <taxon>Micrococcales</taxon>
        <taxon>Micrococcaceae</taxon>
        <taxon>Rothia</taxon>
    </lineage>
</organism>
<reference evidence="2 3" key="1">
    <citation type="submission" date="2016-04" db="EMBL/GenBank/DDBJ databases">
        <title>Identification of putative biosynthetic pathways for the production of bioactive secondary metabolites by the marine actinomycete Kocuria kristinae RUTW2-3.</title>
        <authorList>
            <person name="Waterworth S.C."/>
            <person name="Walmsley T.A."/>
            <person name="Matongo T."/>
            <person name="Davies-Coleman M.T."/>
            <person name="Dorrington R.A."/>
        </authorList>
    </citation>
    <scope>NUCLEOTIDE SEQUENCE [LARGE SCALE GENOMIC DNA]</scope>
    <source>
        <strain evidence="2 3">RUTW4-5</strain>
    </source>
</reference>
<name>A0A657IVD8_9MICC</name>
<dbReference type="EMBL" id="LWGZ01000271">
    <property type="protein sequence ID" value="OAX65513.1"/>
    <property type="molecule type" value="Genomic_DNA"/>
</dbReference>
<feature type="compositionally biased region" description="Low complexity" evidence="1">
    <location>
        <begin position="13"/>
        <end position="26"/>
    </location>
</feature>
<gene>
    <name evidence="2" type="ORF">A5N15_02960</name>
</gene>
<accession>A0A657IVD8</accession>
<dbReference type="AlphaFoldDB" id="A0A657IVD8"/>
<feature type="compositionally biased region" description="Polar residues" evidence="1">
    <location>
        <begin position="140"/>
        <end position="156"/>
    </location>
</feature>
<dbReference type="Proteomes" id="UP000092021">
    <property type="component" value="Unassembled WGS sequence"/>
</dbReference>
<feature type="compositionally biased region" description="Polar residues" evidence="1">
    <location>
        <begin position="36"/>
        <end position="45"/>
    </location>
</feature>
<feature type="region of interest" description="Disordered" evidence="1">
    <location>
        <begin position="1"/>
        <end position="89"/>
    </location>
</feature>
<protein>
    <submittedName>
        <fullName evidence="2">Uncharacterized protein</fullName>
    </submittedName>
</protein>